<evidence type="ECO:0000256" key="1">
    <source>
        <dbReference type="SAM" id="Phobius"/>
    </source>
</evidence>
<gene>
    <name evidence="2" type="ordered locus">Dsui_0454</name>
</gene>
<sequence>MQALNLPAARGWRWLGAGYALFRRNPAILSLLLLTYWMLLALVGSLPFIGSLITYLAMPALSLVLMNACRVLDRGLAVTPQSLSTGIRPQAPVLVGLGGLYLCGTLLILGLASLVDGGDLFRLMFIGGDHGDLPADNPEFLLATQLALLLVVPLVMAFWFAPMLAAWHRQGAGKALFFSFFACLRNWRPFLTYSLSILLWSGLVPALAMGLLGMILGPGMAAAIVMVPLILILAPSLVASFYVSYREVFVEGAPAFATTVGDEEGPEEGGGDGDHA</sequence>
<protein>
    <recommendedName>
        <fullName evidence="4">Transmembrane protein</fullName>
    </recommendedName>
</protein>
<dbReference type="Proteomes" id="UP000005633">
    <property type="component" value="Chromosome"/>
</dbReference>
<organism evidence="2 3">
    <name type="scientific">Azospira oryzae (strain ATCC BAA-33 / DSM 13638 / PS)</name>
    <name type="common">Dechlorosoma suillum</name>
    <dbReference type="NCBI Taxonomy" id="640081"/>
    <lineage>
        <taxon>Bacteria</taxon>
        <taxon>Pseudomonadati</taxon>
        <taxon>Pseudomonadota</taxon>
        <taxon>Betaproteobacteria</taxon>
        <taxon>Rhodocyclales</taxon>
        <taxon>Rhodocyclaceae</taxon>
        <taxon>Azospira</taxon>
    </lineage>
</organism>
<feature type="transmembrane region" description="Helical" evidence="1">
    <location>
        <begin position="93"/>
        <end position="115"/>
    </location>
</feature>
<evidence type="ECO:0000313" key="3">
    <source>
        <dbReference type="Proteomes" id="UP000005633"/>
    </source>
</evidence>
<name>G8QPL2_AZOOP</name>
<feature type="transmembrane region" description="Helical" evidence="1">
    <location>
        <begin position="221"/>
        <end position="243"/>
    </location>
</feature>
<keyword evidence="1" id="KW-1133">Transmembrane helix</keyword>
<dbReference type="InterPro" id="IPR047798">
    <property type="entry name" value="BPSS1780-like"/>
</dbReference>
<feature type="transmembrane region" description="Helical" evidence="1">
    <location>
        <begin position="27"/>
        <end position="46"/>
    </location>
</feature>
<dbReference type="EMBL" id="CP003153">
    <property type="protein sequence ID" value="AEV24868.1"/>
    <property type="molecule type" value="Genomic_DNA"/>
</dbReference>
<keyword evidence="1" id="KW-0472">Membrane</keyword>
<dbReference type="HOGENOM" id="CLU_072075_2_0_4"/>
<proteinExistence type="predicted"/>
<feature type="transmembrane region" description="Helical" evidence="1">
    <location>
        <begin position="140"/>
        <end position="161"/>
    </location>
</feature>
<keyword evidence="1" id="KW-0812">Transmembrane</keyword>
<dbReference type="eggNOG" id="COG5473">
    <property type="taxonomic scope" value="Bacteria"/>
</dbReference>
<accession>G8QPL2</accession>
<dbReference type="STRING" id="640081.Dsui_0454"/>
<dbReference type="RefSeq" id="WP_014235569.1">
    <property type="nucleotide sequence ID" value="NC_016616.1"/>
</dbReference>
<evidence type="ECO:0000313" key="2">
    <source>
        <dbReference type="EMBL" id="AEV24868.1"/>
    </source>
</evidence>
<dbReference type="NCBIfam" id="NF041043">
    <property type="entry name" value="BPSS1780_fam"/>
    <property type="match status" value="1"/>
</dbReference>
<feature type="transmembrane region" description="Helical" evidence="1">
    <location>
        <begin position="52"/>
        <end position="72"/>
    </location>
</feature>
<dbReference type="AlphaFoldDB" id="G8QPL2"/>
<feature type="transmembrane region" description="Helical" evidence="1">
    <location>
        <begin position="190"/>
        <end position="215"/>
    </location>
</feature>
<reference evidence="2 3" key="1">
    <citation type="journal article" date="2012" name="J. Bacteriol.">
        <title>Complete genome sequence of the anaerobic perchlorate-reducing bacterium Azospira suillum strain PS.</title>
        <authorList>
            <person name="Byrne-Bailey K.G."/>
            <person name="Coates J.D."/>
        </authorList>
    </citation>
    <scope>NUCLEOTIDE SEQUENCE [LARGE SCALE GENOMIC DNA]</scope>
    <source>
        <strain evidence="3">ATCC BAA-33 / DSM 13638 / PS</strain>
    </source>
</reference>
<evidence type="ECO:0008006" key="4">
    <source>
        <dbReference type="Google" id="ProtNLM"/>
    </source>
</evidence>
<dbReference type="KEGG" id="dsu:Dsui_0454"/>